<dbReference type="SUPFAM" id="SSF143081">
    <property type="entry name" value="BB1717-like"/>
    <property type="match status" value="1"/>
</dbReference>
<gene>
    <name evidence="9" type="ORF">P7680_08920</name>
</gene>
<keyword evidence="3" id="KW-0227">DNA damage</keyword>
<evidence type="ECO:0000256" key="6">
    <source>
        <dbReference type="ARBA" id="ARBA00023125"/>
    </source>
</evidence>
<evidence type="ECO:0000256" key="2">
    <source>
        <dbReference type="ARBA" id="ARBA00022670"/>
    </source>
</evidence>
<keyword evidence="7" id="KW-0456">Lyase</keyword>
<dbReference type="EC" id="3.4.-.-" evidence="8"/>
<evidence type="ECO:0000256" key="4">
    <source>
        <dbReference type="ARBA" id="ARBA00022801"/>
    </source>
</evidence>
<evidence type="ECO:0000256" key="5">
    <source>
        <dbReference type="ARBA" id="ARBA00023124"/>
    </source>
</evidence>
<dbReference type="EMBL" id="JARSBO010000004">
    <property type="protein sequence ID" value="MDG4719121.1"/>
    <property type="molecule type" value="Genomic_DNA"/>
</dbReference>
<organism evidence="9 10">
    <name type="scientific">Thalassospira aquimaris</name>
    <dbReference type="NCBI Taxonomy" id="3037796"/>
    <lineage>
        <taxon>Bacteria</taxon>
        <taxon>Pseudomonadati</taxon>
        <taxon>Pseudomonadota</taxon>
        <taxon>Alphaproteobacteria</taxon>
        <taxon>Rhodospirillales</taxon>
        <taxon>Thalassospiraceae</taxon>
        <taxon>Thalassospira</taxon>
    </lineage>
</organism>
<keyword evidence="10" id="KW-1185">Reference proteome</keyword>
<dbReference type="PANTHER" id="PTHR13604:SF0">
    <property type="entry name" value="ABASIC SITE PROCESSING PROTEIN HMCES"/>
    <property type="match status" value="1"/>
</dbReference>
<dbReference type="Proteomes" id="UP001529180">
    <property type="component" value="Unassembled WGS sequence"/>
</dbReference>
<comment type="similarity">
    <text evidence="1 8">Belongs to the SOS response-associated peptidase family.</text>
</comment>
<reference evidence="9 10" key="1">
    <citation type="submission" date="2023-03" db="EMBL/GenBank/DDBJ databases">
        <title>Strain FZY0004 represents a novel species in the genus Thalassospira isolated from seawater.</title>
        <authorList>
            <person name="Fu Z.-Y."/>
        </authorList>
    </citation>
    <scope>NUCLEOTIDE SEQUENCE [LARGE SCALE GENOMIC DNA]</scope>
    <source>
        <strain evidence="9 10">FZY0004</strain>
    </source>
</reference>
<protein>
    <recommendedName>
        <fullName evidence="8">Abasic site processing protein</fullName>
        <ecNumber evidence="8">3.4.-.-</ecNumber>
    </recommendedName>
</protein>
<keyword evidence="2 8" id="KW-0645">Protease</keyword>
<evidence type="ECO:0000313" key="9">
    <source>
        <dbReference type="EMBL" id="MDG4719121.1"/>
    </source>
</evidence>
<evidence type="ECO:0000313" key="10">
    <source>
        <dbReference type="Proteomes" id="UP001529180"/>
    </source>
</evidence>
<evidence type="ECO:0000256" key="1">
    <source>
        <dbReference type="ARBA" id="ARBA00008136"/>
    </source>
</evidence>
<keyword evidence="5" id="KW-0190">Covalent protein-DNA linkage</keyword>
<sequence>MVHQSRYDLVTTQVTKNMCSRFDLNSDIRAFQVHLGLDMKDIHRRAMRDAQTPVTDQEDGVDEDALEAAFESLTGTRRPTDPIAVIMPGKKAAIRSWGLSASGLDKPLINARLETLAEKPTFRPLLDQRCLIPATGWYEWRKDGKGKHKNRITLPDHQPFFFAGLENGREATIITCAPSGSIAHIHSRMPVVLGPNHLEYWLDPMVGFNDLRELLGPLPDHVLAWHEETPETNKSARARDQIDLFSK</sequence>
<dbReference type="Pfam" id="PF02586">
    <property type="entry name" value="SRAP"/>
    <property type="match status" value="1"/>
</dbReference>
<evidence type="ECO:0000256" key="3">
    <source>
        <dbReference type="ARBA" id="ARBA00022763"/>
    </source>
</evidence>
<dbReference type="Gene3D" id="3.90.1680.10">
    <property type="entry name" value="SOS response associated peptidase-like"/>
    <property type="match status" value="1"/>
</dbReference>
<keyword evidence="4 8" id="KW-0378">Hydrolase</keyword>
<dbReference type="PANTHER" id="PTHR13604">
    <property type="entry name" value="DC12-RELATED"/>
    <property type="match status" value="1"/>
</dbReference>
<comment type="caution">
    <text evidence="9">The sequence shown here is derived from an EMBL/GenBank/DDBJ whole genome shotgun (WGS) entry which is preliminary data.</text>
</comment>
<keyword evidence="6" id="KW-0238">DNA-binding</keyword>
<evidence type="ECO:0000256" key="7">
    <source>
        <dbReference type="ARBA" id="ARBA00023239"/>
    </source>
</evidence>
<dbReference type="InterPro" id="IPR003738">
    <property type="entry name" value="SRAP"/>
</dbReference>
<dbReference type="InterPro" id="IPR036590">
    <property type="entry name" value="SRAP-like"/>
</dbReference>
<accession>A0ABT6GAU0</accession>
<proteinExistence type="inferred from homology"/>
<name>A0ABT6GAU0_9PROT</name>
<evidence type="ECO:0000256" key="8">
    <source>
        <dbReference type="RuleBase" id="RU364100"/>
    </source>
</evidence>
<dbReference type="RefSeq" id="WP_258547908.1">
    <property type="nucleotide sequence ID" value="NZ_JARSBO010000004.1"/>
</dbReference>